<dbReference type="SUPFAM" id="SSF50978">
    <property type="entry name" value="WD40 repeat-like"/>
    <property type="match status" value="1"/>
</dbReference>
<feature type="repeat" description="CHCR" evidence="13">
    <location>
        <begin position="386"/>
        <end position="535"/>
    </location>
</feature>
<organism evidence="15 16">
    <name type="scientific">Phlebotomus papatasi</name>
    <name type="common">Sandfly</name>
    <dbReference type="NCBI Taxonomy" id="29031"/>
    <lineage>
        <taxon>Eukaryota</taxon>
        <taxon>Metazoa</taxon>
        <taxon>Ecdysozoa</taxon>
        <taxon>Arthropoda</taxon>
        <taxon>Hexapoda</taxon>
        <taxon>Insecta</taxon>
        <taxon>Pterygota</taxon>
        <taxon>Neoptera</taxon>
        <taxon>Endopterygota</taxon>
        <taxon>Diptera</taxon>
        <taxon>Nematocera</taxon>
        <taxon>Psychodoidea</taxon>
        <taxon>Psychodidae</taxon>
        <taxon>Phlebotomus</taxon>
        <taxon>Phlebotomus</taxon>
    </lineage>
</organism>
<dbReference type="Proteomes" id="UP000092462">
    <property type="component" value="Unassembled WGS sequence"/>
</dbReference>
<feature type="repeat" description="CHCR" evidence="13">
    <location>
        <begin position="553"/>
        <end position="729"/>
    </location>
</feature>
<evidence type="ECO:0000313" key="16">
    <source>
        <dbReference type="Proteomes" id="UP000092462"/>
    </source>
</evidence>
<comment type="subcellular location">
    <subcellularLocation>
        <location evidence="2">Late endosome membrane</location>
        <topology evidence="2">Peripheral membrane protein</topology>
        <orientation evidence="2">Cytoplasmic side</orientation>
    </subcellularLocation>
    <subcellularLocation>
        <location evidence="1">Lysosome</location>
    </subcellularLocation>
</comment>
<dbReference type="AlphaFoldDB" id="A0A1B0GLW6"/>
<dbReference type="GO" id="GO:0030897">
    <property type="term" value="C:HOPS complex"/>
    <property type="evidence" value="ECO:0007669"/>
    <property type="project" value="TreeGrafter"/>
</dbReference>
<proteinExistence type="inferred from homology"/>
<dbReference type="EMBL" id="AJVK01009153">
    <property type="status" value="NOT_ANNOTATED_CDS"/>
    <property type="molecule type" value="Genomic_DNA"/>
</dbReference>
<evidence type="ECO:0000313" key="15">
    <source>
        <dbReference type="EnsemblMetazoa" id="PPAI000125-PA"/>
    </source>
</evidence>
<dbReference type="CTD" id="55823"/>
<dbReference type="PANTHER" id="PTHR23323:SF24">
    <property type="entry name" value="VACUOLAR PROTEIN SORTING-ASSOCIATED PROTEIN 11 HOMOLOG"/>
    <property type="match status" value="1"/>
</dbReference>
<dbReference type="SMART" id="SM00320">
    <property type="entry name" value="WD40"/>
    <property type="match status" value="3"/>
</dbReference>
<evidence type="ECO:0000256" key="1">
    <source>
        <dbReference type="ARBA" id="ARBA00004371"/>
    </source>
</evidence>
<dbReference type="InterPro" id="IPR057307">
    <property type="entry name" value="PEP5_VPS11_N"/>
</dbReference>
<feature type="compositionally biased region" description="Basic and acidic residues" evidence="14">
    <location>
        <begin position="956"/>
        <end position="966"/>
    </location>
</feature>
<feature type="compositionally biased region" description="Polar residues" evidence="14">
    <location>
        <begin position="999"/>
        <end position="1011"/>
    </location>
</feature>
<keyword evidence="7" id="KW-0862">Zinc</keyword>
<dbReference type="InterPro" id="IPR001841">
    <property type="entry name" value="Znf_RING"/>
</dbReference>
<dbReference type="GO" id="GO:0031902">
    <property type="term" value="C:late endosome membrane"/>
    <property type="evidence" value="ECO:0007669"/>
    <property type="project" value="UniProtKB-SubCell"/>
</dbReference>
<keyword evidence="10" id="KW-0458">Lysosome</keyword>
<dbReference type="InterPro" id="IPR016528">
    <property type="entry name" value="VPS11"/>
</dbReference>
<dbReference type="InterPro" id="IPR036322">
    <property type="entry name" value="WD40_repeat_dom_sf"/>
</dbReference>
<dbReference type="GO" id="GO:0007033">
    <property type="term" value="P:vacuole organization"/>
    <property type="evidence" value="ECO:0007669"/>
    <property type="project" value="TreeGrafter"/>
</dbReference>
<dbReference type="GO" id="GO:0006886">
    <property type="term" value="P:intracellular protein transport"/>
    <property type="evidence" value="ECO:0007669"/>
    <property type="project" value="UniProtKB-UniRule"/>
</dbReference>
<name>A0A1B0GLW6_PHLPP</name>
<dbReference type="EMBL" id="AJVK01009151">
    <property type="status" value="NOT_ANNOTATED_CDS"/>
    <property type="molecule type" value="Genomic_DNA"/>
</dbReference>
<dbReference type="Gene3D" id="2.130.10.10">
    <property type="entry name" value="YVTN repeat-like/Quinoprotein amine dehydrogenase"/>
    <property type="match status" value="1"/>
</dbReference>
<keyword evidence="16" id="KW-1185">Reference proteome</keyword>
<evidence type="ECO:0000256" key="9">
    <source>
        <dbReference type="ARBA" id="ARBA00023136"/>
    </source>
</evidence>
<dbReference type="InterPro" id="IPR057308">
    <property type="entry name" value="CHCR_PEP5_VPS11"/>
</dbReference>
<feature type="region of interest" description="Disordered" evidence="14">
    <location>
        <begin position="956"/>
        <end position="1057"/>
    </location>
</feature>
<evidence type="ECO:0000256" key="12">
    <source>
        <dbReference type="PROSITE-ProRule" id="PRU00175"/>
    </source>
</evidence>
<dbReference type="CDD" id="cd16688">
    <property type="entry name" value="RING-H2_Vps11"/>
    <property type="match status" value="1"/>
</dbReference>
<keyword evidence="8" id="KW-0653">Protein transport</keyword>
<dbReference type="Pfam" id="PF23341">
    <property type="entry name" value="PEP5_VPS11_N"/>
    <property type="match status" value="1"/>
</dbReference>
<dbReference type="Pfam" id="PF23356">
    <property type="entry name" value="TPR_PEP5_VPS11"/>
    <property type="match status" value="1"/>
</dbReference>
<evidence type="ECO:0000256" key="6">
    <source>
        <dbReference type="ARBA" id="ARBA00022771"/>
    </source>
</evidence>
<evidence type="ECO:0000256" key="10">
    <source>
        <dbReference type="ARBA" id="ARBA00023228"/>
    </source>
</evidence>
<evidence type="ECO:0000256" key="2">
    <source>
        <dbReference type="ARBA" id="ARBA00004492"/>
    </source>
</evidence>
<protein>
    <recommendedName>
        <fullName evidence="11">Vacuolar protein sorting-associated protein 11 homolog</fullName>
    </recommendedName>
</protein>
<dbReference type="Pfam" id="PF12451">
    <property type="entry name" value="VPS11_C"/>
    <property type="match status" value="1"/>
</dbReference>
<sequence length="1057" mass="119394">MAIFEWRKFNFFDLKANVDGGNVSKAVQDAEITSTTNGNNQVFLCDSAGNVHIFGRTWSAMTFKAHEGAVLLCKWSRQSNLLVTVGTDDNSPVPDLKVWSLTGKVSKEGLPTCVRTMKIALQKPTALGVSDGGQYMAIGFDRGSISLYRGDIARDRSKTMKTLSGGTSAIAGIAFKMVSKIAQMYVCSDSGVILYNLHSRDKEIKVVLDSMPAPIRCCVLQTGQNVGDGHFMVGKDDAVYCYTSEDRASCYALDGQKSILQWFRSNLLTVSKPTKNSMASQKDSVLTVIDIQNKFIVFSTPIDPVAAIVVEFGTCYIVTKAKEVFHLDEKDLQSKLNLLFKKNLYDIAVRIAKSSQYDSEGLAEIFRQYGDHLYSKGDFPGSVDQYTRTIGFLEPSYVIRKFLDSRHIHCLTDYLQQLHKLGHATADHTTLLLNCFTRLDQTDNLREFLSNDANPDLMFDLDVAIKVCRTASVDQALSLAKRNRKHDFAISILTEDKEAFTEALEYISHLSFDDADKSLKKYGHLLMEQCPVETTALLKKLCTDYSAQEKKDSFYGHDLIDTNWHIDRGSPEDFIHLFGQDTVHLVEFLEHLASNVSNCSCLVFNTLIESYLTMWTKDSAAESRLMEILQKFQGSYDRNHIVILCRTYEFWPGVMFIYEEEQLYHLIVRHHLKNRDYNRLLDTCKRLGTLQPSLWLQALAGLRSDKTAPSNLLSQILHVIAQEKLQSPLQILNCLAVENGPSLSSVREYFLQVFQKENDSFRQEDQLVEKYRRDSVALKKHIKSLQEDPIEFRGTICNNCHQPLSIPAIYFLCQHSYHLDCVKGYSENDKDCPACHTKNMQILDALKAQSESRGQHEAFHNLLDRSPEPFSVVAEYFGRGLFNKIVIVEENTNSETNRKTIGNNSGSAKLSDMRVKVTQPSPSAYNSYGTGAEARMRLNEVQSSKVDIPIAEGRMRTQERQKHRDNVYSSSLEANMTWRNETKTKTPPVGSPRRPPATNAISKNLAPTKSKNPFEDEIEYDESKNPFAEDEDEVPAVAKEASTNPFDDYDSNLNPFE</sequence>
<keyword evidence="5" id="KW-0479">Metal-binding</keyword>
<keyword evidence="9 11" id="KW-0472">Membrane</keyword>
<dbReference type="PIRSF" id="PIRSF007860">
    <property type="entry name" value="VPS11"/>
    <property type="match status" value="1"/>
</dbReference>
<dbReference type="SUPFAM" id="SSF48371">
    <property type="entry name" value="ARM repeat"/>
    <property type="match status" value="1"/>
</dbReference>
<dbReference type="GO" id="GO:0008270">
    <property type="term" value="F:zinc ion binding"/>
    <property type="evidence" value="ECO:0007669"/>
    <property type="project" value="UniProtKB-KW"/>
</dbReference>
<dbReference type="OrthoDB" id="26184at2759"/>
<evidence type="ECO:0000256" key="7">
    <source>
        <dbReference type="ARBA" id="ARBA00022833"/>
    </source>
</evidence>
<dbReference type="GO" id="GO:0005764">
    <property type="term" value="C:lysosome"/>
    <property type="evidence" value="ECO:0007669"/>
    <property type="project" value="UniProtKB-SubCell"/>
</dbReference>
<dbReference type="InterPro" id="IPR024763">
    <property type="entry name" value="VPS11_C"/>
</dbReference>
<evidence type="ECO:0000256" key="13">
    <source>
        <dbReference type="PROSITE-ProRule" id="PRU01006"/>
    </source>
</evidence>
<dbReference type="InterPro" id="IPR015943">
    <property type="entry name" value="WD40/YVTN_repeat-like_dom_sf"/>
</dbReference>
<feature type="compositionally biased region" description="Polar residues" evidence="14">
    <location>
        <begin position="967"/>
        <end position="979"/>
    </location>
</feature>
<accession>A0A1B0GLW6</accession>
<dbReference type="Gene3D" id="3.30.40.10">
    <property type="entry name" value="Zinc/RING finger domain, C3HC4 (zinc finger)"/>
    <property type="match status" value="1"/>
</dbReference>
<dbReference type="PROSITE" id="PS50089">
    <property type="entry name" value="ZF_RING_2"/>
    <property type="match status" value="1"/>
</dbReference>
<keyword evidence="6 12" id="KW-0863">Zinc-finger</keyword>
<dbReference type="EnsemblMetazoa" id="PPAI000125-RA">
    <property type="protein sequence ID" value="PPAI000125-PA"/>
    <property type="gene ID" value="PPAI000125"/>
</dbReference>
<dbReference type="InterPro" id="IPR013083">
    <property type="entry name" value="Znf_RING/FYVE/PHD"/>
</dbReference>
<comment type="similarity">
    <text evidence="3 11">Belongs to the VPS11 family.</text>
</comment>
<feature type="compositionally biased region" description="Polar residues" evidence="14">
    <location>
        <begin position="1041"/>
        <end position="1057"/>
    </location>
</feature>
<evidence type="ECO:0000256" key="14">
    <source>
        <dbReference type="SAM" id="MobiDB-lite"/>
    </source>
</evidence>
<dbReference type="PROSITE" id="PS50236">
    <property type="entry name" value="CHCR"/>
    <property type="match status" value="2"/>
</dbReference>
<dbReference type="SUPFAM" id="SSF57850">
    <property type="entry name" value="RING/U-box"/>
    <property type="match status" value="1"/>
</dbReference>
<evidence type="ECO:0000256" key="3">
    <source>
        <dbReference type="ARBA" id="ARBA00007070"/>
    </source>
</evidence>
<dbReference type="GO" id="GO:0007032">
    <property type="term" value="P:endosome organization"/>
    <property type="evidence" value="ECO:0007669"/>
    <property type="project" value="TreeGrafter"/>
</dbReference>
<dbReference type="GO" id="GO:0006904">
    <property type="term" value="P:vesicle docking involved in exocytosis"/>
    <property type="evidence" value="ECO:0007669"/>
    <property type="project" value="TreeGrafter"/>
</dbReference>
<dbReference type="RefSeq" id="XP_055707080.1">
    <property type="nucleotide sequence ID" value="XM_055851105.1"/>
</dbReference>
<dbReference type="EMBL" id="AJVK01009152">
    <property type="status" value="NOT_ANNOTATED_CDS"/>
    <property type="molecule type" value="Genomic_DNA"/>
</dbReference>
<dbReference type="GO" id="GO:0030674">
    <property type="term" value="F:protein-macromolecule adaptor activity"/>
    <property type="evidence" value="ECO:0007669"/>
    <property type="project" value="TreeGrafter"/>
</dbReference>
<dbReference type="KEGG" id="ppap:129804075"/>
<reference evidence="15" key="1">
    <citation type="submission" date="2022-08" db="UniProtKB">
        <authorList>
            <consortium name="EnsemblMetazoa"/>
        </authorList>
    </citation>
    <scope>IDENTIFICATION</scope>
    <source>
        <strain evidence="15">Israel</strain>
    </source>
</reference>
<evidence type="ECO:0000256" key="5">
    <source>
        <dbReference type="ARBA" id="ARBA00022723"/>
    </source>
</evidence>
<dbReference type="PANTHER" id="PTHR23323">
    <property type="entry name" value="VACUOLAR PROTEIN SORTING-ASSOCIATED PROTEIN"/>
    <property type="match status" value="1"/>
</dbReference>
<evidence type="ECO:0000256" key="8">
    <source>
        <dbReference type="ARBA" id="ARBA00022927"/>
    </source>
</evidence>
<dbReference type="InterPro" id="IPR001680">
    <property type="entry name" value="WD40_rpt"/>
</dbReference>
<dbReference type="VEuPathDB" id="VectorBase:PPAPM1_006582"/>
<dbReference type="GeneID" id="129804075"/>
<dbReference type="InterPro" id="IPR016024">
    <property type="entry name" value="ARM-type_fold"/>
</dbReference>
<dbReference type="VEuPathDB" id="VectorBase:PPAI000125"/>
<dbReference type="GO" id="GO:0048284">
    <property type="term" value="P:organelle fusion"/>
    <property type="evidence" value="ECO:0007669"/>
    <property type="project" value="TreeGrafter"/>
</dbReference>
<dbReference type="InterPro" id="IPR000547">
    <property type="entry name" value="Clathrin_H-chain/VPS_repeat"/>
</dbReference>
<evidence type="ECO:0000256" key="11">
    <source>
        <dbReference type="PIRNR" id="PIRNR007860"/>
    </source>
</evidence>
<evidence type="ECO:0000256" key="4">
    <source>
        <dbReference type="ARBA" id="ARBA00022448"/>
    </source>
</evidence>
<keyword evidence="4" id="KW-0813">Transport</keyword>